<evidence type="ECO:0000313" key="1">
    <source>
        <dbReference type="EMBL" id="MFC4057255.1"/>
    </source>
</evidence>
<name>A0ABV8I5P8_9ACTN</name>
<proteinExistence type="predicted"/>
<evidence type="ECO:0000313" key="2">
    <source>
        <dbReference type="Proteomes" id="UP001595850"/>
    </source>
</evidence>
<organism evidence="1 2">
    <name type="scientific">Planomonospora corallina</name>
    <dbReference type="NCBI Taxonomy" id="1806052"/>
    <lineage>
        <taxon>Bacteria</taxon>
        <taxon>Bacillati</taxon>
        <taxon>Actinomycetota</taxon>
        <taxon>Actinomycetes</taxon>
        <taxon>Streptosporangiales</taxon>
        <taxon>Streptosporangiaceae</taxon>
        <taxon>Planomonospora</taxon>
    </lineage>
</organism>
<reference evidence="2" key="1">
    <citation type="journal article" date="2019" name="Int. J. Syst. Evol. Microbiol.">
        <title>The Global Catalogue of Microorganisms (GCM) 10K type strain sequencing project: providing services to taxonomists for standard genome sequencing and annotation.</title>
        <authorList>
            <consortium name="The Broad Institute Genomics Platform"/>
            <consortium name="The Broad Institute Genome Sequencing Center for Infectious Disease"/>
            <person name="Wu L."/>
            <person name="Ma J."/>
        </authorList>
    </citation>
    <scope>NUCLEOTIDE SEQUENCE [LARGE SCALE GENOMIC DNA]</scope>
    <source>
        <strain evidence="2">TBRC 4489</strain>
    </source>
</reference>
<sequence>MSAMREELHLLVDQLPADRVPPVLALVRENVPSSRRREKALAALERIRGRMQGATGVDEDLDRLREESRG</sequence>
<keyword evidence="2" id="KW-1185">Reference proteome</keyword>
<dbReference type="RefSeq" id="WP_377285209.1">
    <property type="nucleotide sequence ID" value="NZ_JBHSBM010000009.1"/>
</dbReference>
<dbReference type="EMBL" id="JBHSBM010000009">
    <property type="protein sequence ID" value="MFC4057255.1"/>
    <property type="molecule type" value="Genomic_DNA"/>
</dbReference>
<accession>A0ABV8I5P8</accession>
<gene>
    <name evidence="1" type="ORF">ACFOWE_03065</name>
</gene>
<protein>
    <submittedName>
        <fullName evidence="1">Uncharacterized protein</fullName>
    </submittedName>
</protein>
<comment type="caution">
    <text evidence="1">The sequence shown here is derived from an EMBL/GenBank/DDBJ whole genome shotgun (WGS) entry which is preliminary data.</text>
</comment>
<dbReference type="Proteomes" id="UP001595850">
    <property type="component" value="Unassembled WGS sequence"/>
</dbReference>